<evidence type="ECO:0000313" key="5">
    <source>
        <dbReference type="EMBL" id="MDV6234096.1"/>
    </source>
</evidence>
<organism evidence="6">
    <name type="scientific">Leptospira ellisii</name>
    <dbReference type="NCBI Taxonomy" id="2023197"/>
    <lineage>
        <taxon>Bacteria</taxon>
        <taxon>Pseudomonadati</taxon>
        <taxon>Spirochaetota</taxon>
        <taxon>Spirochaetia</taxon>
        <taxon>Leptospirales</taxon>
        <taxon>Leptospiraceae</taxon>
        <taxon>Leptospira</taxon>
    </lineage>
</organism>
<evidence type="ECO:0000259" key="4">
    <source>
        <dbReference type="PROSITE" id="PS01124"/>
    </source>
</evidence>
<reference evidence="6" key="1">
    <citation type="submission" date="2017-07" db="EMBL/GenBank/DDBJ databases">
        <title>Leptospira spp. isolated from tropical soils.</title>
        <authorList>
            <person name="Thibeaux R."/>
            <person name="Iraola G."/>
            <person name="Ferres I."/>
            <person name="Bierque E."/>
            <person name="Girault D."/>
            <person name="Soupe-Gilbert M.-E."/>
            <person name="Picardeau M."/>
            <person name="Goarant C."/>
        </authorList>
    </citation>
    <scope>NUCLEOTIDE SEQUENCE [LARGE SCALE GENOMIC DNA]</scope>
    <source>
        <strain evidence="6">ATI7-C-A5</strain>
    </source>
</reference>
<dbReference type="InterPro" id="IPR050204">
    <property type="entry name" value="AraC_XylS_family_regulators"/>
</dbReference>
<dbReference type="EMBL" id="NPEF01000179">
    <property type="protein sequence ID" value="PJZ92049.1"/>
    <property type="molecule type" value="Genomic_DNA"/>
</dbReference>
<keyword evidence="1" id="KW-0805">Transcription regulation</keyword>
<dbReference type="Proteomes" id="UP000232122">
    <property type="component" value="Unassembled WGS sequence"/>
</dbReference>
<evidence type="ECO:0000313" key="6">
    <source>
        <dbReference type="EMBL" id="PJZ92049.1"/>
    </source>
</evidence>
<proteinExistence type="predicted"/>
<reference evidence="5" key="3">
    <citation type="submission" date="2023-10" db="EMBL/GenBank/DDBJ databases">
        <authorList>
            <person name="Picardeau M."/>
            <person name="Thibeaux R."/>
        </authorList>
    </citation>
    <scope>NUCLEOTIDE SEQUENCE</scope>
    <source>
        <strain evidence="5">ATI7-C-A5</strain>
    </source>
</reference>
<evidence type="ECO:0000256" key="2">
    <source>
        <dbReference type="ARBA" id="ARBA00023125"/>
    </source>
</evidence>
<dbReference type="EMBL" id="NPEF02000001">
    <property type="protein sequence ID" value="MDV6234096.1"/>
    <property type="molecule type" value="Genomic_DNA"/>
</dbReference>
<keyword evidence="3" id="KW-0804">Transcription</keyword>
<reference evidence="5 7" key="2">
    <citation type="journal article" date="2018" name="Microb. Genom.">
        <title>Deciphering the unexplored Leptospira diversity from soils uncovers genomic evolution to virulence.</title>
        <authorList>
            <person name="Thibeaux R."/>
            <person name="Iraola G."/>
            <person name="Ferres I."/>
            <person name="Bierque E."/>
            <person name="Girault D."/>
            <person name="Soupe-Gilbert M.E."/>
            <person name="Picardeau M."/>
            <person name="Goarant C."/>
        </authorList>
    </citation>
    <scope>NUCLEOTIDE SEQUENCE [LARGE SCALE GENOMIC DNA]</scope>
    <source>
        <strain evidence="5 7">ATI7-C-A5</strain>
    </source>
</reference>
<dbReference type="OrthoDB" id="323290at2"/>
<gene>
    <name evidence="5" type="ORF">CH379_000420</name>
    <name evidence="6" type="ORF">CH379_15340</name>
</gene>
<comment type="caution">
    <text evidence="6">The sequence shown here is derived from an EMBL/GenBank/DDBJ whole genome shotgun (WGS) entry which is preliminary data.</text>
</comment>
<dbReference type="PROSITE" id="PS01124">
    <property type="entry name" value="HTH_ARAC_FAMILY_2"/>
    <property type="match status" value="1"/>
</dbReference>
<protein>
    <submittedName>
        <fullName evidence="5">Helix-turn-helix domain-containing protein</fullName>
    </submittedName>
</protein>
<dbReference type="GO" id="GO:0003700">
    <property type="term" value="F:DNA-binding transcription factor activity"/>
    <property type="evidence" value="ECO:0007669"/>
    <property type="project" value="InterPro"/>
</dbReference>
<dbReference type="PANTHER" id="PTHR46796:SF13">
    <property type="entry name" value="HTH-TYPE TRANSCRIPTIONAL ACTIVATOR RHAS"/>
    <property type="match status" value="1"/>
</dbReference>
<keyword evidence="7" id="KW-1185">Reference proteome</keyword>
<dbReference type="RefSeq" id="WP_100765458.1">
    <property type="nucleotide sequence ID" value="NZ_NPEF02000001.1"/>
</dbReference>
<feature type="domain" description="HTH araC/xylS-type" evidence="4">
    <location>
        <begin position="144"/>
        <end position="243"/>
    </location>
</feature>
<keyword evidence="2" id="KW-0238">DNA-binding</keyword>
<dbReference type="Pfam" id="PF12833">
    <property type="entry name" value="HTH_18"/>
    <property type="match status" value="1"/>
</dbReference>
<dbReference type="InterPro" id="IPR009057">
    <property type="entry name" value="Homeodomain-like_sf"/>
</dbReference>
<evidence type="ECO:0000256" key="3">
    <source>
        <dbReference type="ARBA" id="ARBA00023163"/>
    </source>
</evidence>
<accession>A0A2N0B671</accession>
<dbReference type="PANTHER" id="PTHR46796">
    <property type="entry name" value="HTH-TYPE TRANSCRIPTIONAL ACTIVATOR RHAS-RELATED"/>
    <property type="match status" value="1"/>
</dbReference>
<dbReference type="AlphaFoldDB" id="A0A2N0B671"/>
<name>A0A2N0B671_9LEPT</name>
<dbReference type="GO" id="GO:0043565">
    <property type="term" value="F:sequence-specific DNA binding"/>
    <property type="evidence" value="ECO:0007669"/>
    <property type="project" value="InterPro"/>
</dbReference>
<dbReference type="Gene3D" id="1.10.10.60">
    <property type="entry name" value="Homeodomain-like"/>
    <property type="match status" value="1"/>
</dbReference>
<evidence type="ECO:0000256" key="1">
    <source>
        <dbReference type="ARBA" id="ARBA00023015"/>
    </source>
</evidence>
<sequence>MDFAPVRHDWISKKENSEYSVIPDEYCVLGVQVRGRIEIFRGNSFQTLNPSGITGIMTRAKTFRSEKDTTSFLIRVPPILLAKYLNVPMSEIVNESLSLEDIFPKNAVHNLREDCISEYEEGKKPGWAWDRFRSELKLYKSEPESIRESMRRIRSQNGETSISSLASDLGISQSKLEKDYKLFLGLSPKEYAGLIRFRKTIDLKAESPNLTDLAYRSGYYDQAHFIREFKKRTGKSPKRWFRIEAEIATKDSF</sequence>
<evidence type="ECO:0000313" key="7">
    <source>
        <dbReference type="Proteomes" id="UP000232122"/>
    </source>
</evidence>
<dbReference type="SUPFAM" id="SSF46689">
    <property type="entry name" value="Homeodomain-like"/>
    <property type="match status" value="1"/>
</dbReference>
<dbReference type="InterPro" id="IPR018060">
    <property type="entry name" value="HTH_AraC"/>
</dbReference>
<dbReference type="SMART" id="SM00342">
    <property type="entry name" value="HTH_ARAC"/>
    <property type="match status" value="1"/>
</dbReference>